<dbReference type="KEGG" id="rsz:130507133"/>
<dbReference type="OrthoDB" id="1102077at2759"/>
<accession>A0A6J0MRJ2</accession>
<gene>
    <name evidence="4" type="primary">LOC108845451</name>
    <name evidence="5" type="synonym">LOC130507133</name>
</gene>
<proteinExistence type="predicted"/>
<dbReference type="RefSeq" id="XP_018474161.1">
    <property type="nucleotide sequence ID" value="XM_018618659.1"/>
</dbReference>
<sequence>MHPYSSSSSYVGLLTSQTENVQQGNFPYESFPSSMNIGASDIPPFSSQQSQAPAVEEESPVQRRERPVQRRERTKWSPADDEVLMSAWLNTSKDAIVGNDQRGVTFWERVGEYYAASPHAKASGDKRKHLNCKQRWHKINDLTNKFCGAYAAAERQQSSGQSENDVLKAAHDIYYTDHKLKFNLEHAWCVLRYEQKWMNLNPPKASAPTASGEKRKTGEESGQSSSVNVDDHEIRPEGIKAAKARRNNASGKALLDYKSIWEIKKDELAMNEKLSKLAILDTLLVKKESLTEAEEVVKNKLLEEYF</sequence>
<dbReference type="Proteomes" id="UP000504610">
    <property type="component" value="Unplaced"/>
</dbReference>
<dbReference type="InterPro" id="IPR001005">
    <property type="entry name" value="SANT/Myb"/>
</dbReference>
<dbReference type="PROSITE" id="PS50090">
    <property type="entry name" value="MYB_LIKE"/>
    <property type="match status" value="1"/>
</dbReference>
<dbReference type="AlphaFoldDB" id="A0A6J0MRJ2"/>
<protein>
    <submittedName>
        <fullName evidence="4 5">Glutathione S-transferase T3-like</fullName>
    </submittedName>
</protein>
<keyword evidence="3" id="KW-1185">Reference proteome</keyword>
<evidence type="ECO:0000313" key="3">
    <source>
        <dbReference type="Proteomes" id="UP000504610"/>
    </source>
</evidence>
<evidence type="ECO:0000256" key="1">
    <source>
        <dbReference type="SAM" id="MobiDB-lite"/>
    </source>
</evidence>
<dbReference type="RefSeq" id="XP_056857826.1">
    <property type="nucleotide sequence ID" value="XM_057001846.1"/>
</dbReference>
<feature type="compositionally biased region" description="Polar residues" evidence="1">
    <location>
        <begin position="23"/>
        <end position="37"/>
    </location>
</feature>
<dbReference type="GeneID" id="108845451"/>
<dbReference type="PANTHER" id="PTHR45023:SF4">
    <property type="entry name" value="GLYCINE-RICH PROTEIN-RELATED"/>
    <property type="match status" value="1"/>
</dbReference>
<feature type="domain" description="Myb-like" evidence="2">
    <location>
        <begin position="68"/>
        <end position="140"/>
    </location>
</feature>
<organism evidence="3 4">
    <name type="scientific">Raphanus sativus</name>
    <name type="common">Radish</name>
    <name type="synonym">Raphanus raphanistrum var. sativus</name>
    <dbReference type="NCBI Taxonomy" id="3726"/>
    <lineage>
        <taxon>Eukaryota</taxon>
        <taxon>Viridiplantae</taxon>
        <taxon>Streptophyta</taxon>
        <taxon>Embryophyta</taxon>
        <taxon>Tracheophyta</taxon>
        <taxon>Spermatophyta</taxon>
        <taxon>Magnoliopsida</taxon>
        <taxon>eudicotyledons</taxon>
        <taxon>Gunneridae</taxon>
        <taxon>Pentapetalae</taxon>
        <taxon>rosids</taxon>
        <taxon>malvids</taxon>
        <taxon>Brassicales</taxon>
        <taxon>Brassicaceae</taxon>
        <taxon>Brassiceae</taxon>
        <taxon>Raphanus</taxon>
    </lineage>
</organism>
<reference evidence="4 5" key="1">
    <citation type="submission" date="2025-04" db="UniProtKB">
        <authorList>
            <consortium name="RefSeq"/>
        </authorList>
    </citation>
    <scope>IDENTIFICATION</scope>
    <source>
        <tissue evidence="4 5">Leaf</tissue>
    </source>
</reference>
<dbReference type="KEGG" id="rsz:108845451"/>
<dbReference type="PANTHER" id="PTHR45023">
    <property type="match status" value="1"/>
</dbReference>
<name>A0A6J0MRJ2_RAPSA</name>
<dbReference type="Pfam" id="PF14303">
    <property type="entry name" value="NAM-associated"/>
    <property type="match status" value="1"/>
</dbReference>
<dbReference type="InterPro" id="IPR029466">
    <property type="entry name" value="NAM-associated_C"/>
</dbReference>
<feature type="region of interest" description="Disordered" evidence="1">
    <location>
        <begin position="203"/>
        <end position="235"/>
    </location>
</feature>
<evidence type="ECO:0000313" key="4">
    <source>
        <dbReference type="RefSeq" id="XP_018474161.1"/>
    </source>
</evidence>
<feature type="region of interest" description="Disordered" evidence="1">
    <location>
        <begin position="23"/>
        <end position="77"/>
    </location>
</feature>
<evidence type="ECO:0000313" key="5">
    <source>
        <dbReference type="RefSeq" id="XP_056857826.1"/>
    </source>
</evidence>
<evidence type="ECO:0000259" key="2">
    <source>
        <dbReference type="PROSITE" id="PS50090"/>
    </source>
</evidence>
<feature type="compositionally biased region" description="Basic and acidic residues" evidence="1">
    <location>
        <begin position="60"/>
        <end position="75"/>
    </location>
</feature>